<protein>
    <recommendedName>
        <fullName evidence="3">Polymerase nucleotidyl transferase domain-containing protein</fullName>
    </recommendedName>
</protein>
<organism evidence="1 2">
    <name type="scientific">Sporosarcina jeotgali</name>
    <dbReference type="NCBI Taxonomy" id="3020056"/>
    <lineage>
        <taxon>Bacteria</taxon>
        <taxon>Bacillati</taxon>
        <taxon>Bacillota</taxon>
        <taxon>Bacilli</taxon>
        <taxon>Bacillales</taxon>
        <taxon>Caryophanaceae</taxon>
        <taxon>Sporosarcina</taxon>
    </lineage>
</organism>
<dbReference type="InterPro" id="IPR043519">
    <property type="entry name" value="NT_sf"/>
</dbReference>
<proteinExistence type="predicted"/>
<accession>A0ABZ0KV21</accession>
<dbReference type="Proteomes" id="UP001303532">
    <property type="component" value="Chromosome"/>
</dbReference>
<keyword evidence="2" id="KW-1185">Reference proteome</keyword>
<name>A0ABZ0KV21_9BACL</name>
<evidence type="ECO:0000313" key="1">
    <source>
        <dbReference type="EMBL" id="WOV83703.1"/>
    </source>
</evidence>
<evidence type="ECO:0008006" key="3">
    <source>
        <dbReference type="Google" id="ProtNLM"/>
    </source>
</evidence>
<dbReference type="EMBL" id="CP116341">
    <property type="protein sequence ID" value="WOV83703.1"/>
    <property type="molecule type" value="Genomic_DNA"/>
</dbReference>
<reference evidence="1 2" key="1">
    <citation type="submission" date="2023-01" db="EMBL/GenBank/DDBJ databases">
        <title>Sporosarcina sp. nov., isolated from Korean tranditional fermented seafood 'Jeotgal'.</title>
        <authorList>
            <person name="Yang A.-I."/>
        </authorList>
    </citation>
    <scope>NUCLEOTIDE SEQUENCE [LARGE SCALE GENOMIC DNA]</scope>
    <source>
        <strain evidence="1 2">B2O-1</strain>
    </source>
</reference>
<dbReference type="RefSeq" id="WP_323691392.1">
    <property type="nucleotide sequence ID" value="NZ_CP116341.1"/>
</dbReference>
<dbReference type="Gene3D" id="3.30.460.10">
    <property type="entry name" value="Beta Polymerase, domain 2"/>
    <property type="match status" value="1"/>
</dbReference>
<dbReference type="SUPFAM" id="SSF81301">
    <property type="entry name" value="Nucleotidyltransferase"/>
    <property type="match status" value="1"/>
</dbReference>
<gene>
    <name evidence="1" type="ORF">PGH26_12565</name>
</gene>
<evidence type="ECO:0000313" key="2">
    <source>
        <dbReference type="Proteomes" id="UP001303532"/>
    </source>
</evidence>
<sequence length="91" mass="10449">MFSSQERDDYFDRTLTMIHSVAAVEGIVQLGSGVTGYKDAYSDIDLMVCIAKENDTQTAKEQIYQALLTCSKIIVRLARSRFFWIRMYPVQ</sequence>